<reference evidence="2" key="1">
    <citation type="submission" date="2016-09" db="EMBL/GenBank/DDBJ databases">
        <authorList>
            <person name="Lysoe E."/>
        </authorList>
    </citation>
    <scope>NUCLEOTIDE SEQUENCE [LARGE SCALE GENOMIC DNA]</scope>
    <source>
        <strain evidence="2">LJ96T</strain>
    </source>
</reference>
<dbReference type="Proteomes" id="UP000182987">
    <property type="component" value="Chromosome"/>
</dbReference>
<dbReference type="Gene3D" id="3.40.50.1110">
    <property type="entry name" value="SGNH hydrolase"/>
    <property type="match status" value="1"/>
</dbReference>
<proteinExistence type="predicted"/>
<dbReference type="SUPFAM" id="SSF52266">
    <property type="entry name" value="SGNH hydrolase"/>
    <property type="match status" value="1"/>
</dbReference>
<dbReference type="RefSeq" id="WP_046967673.1">
    <property type="nucleotide sequence ID" value="NZ_CP017480.1"/>
</dbReference>
<gene>
    <name evidence="1" type="ORF">BJI69_18195</name>
</gene>
<organism evidence="1 2">
    <name type="scientific">Luteibacter rhizovicinus DSM 16549</name>
    <dbReference type="NCBI Taxonomy" id="1440763"/>
    <lineage>
        <taxon>Bacteria</taxon>
        <taxon>Pseudomonadati</taxon>
        <taxon>Pseudomonadota</taxon>
        <taxon>Gammaproteobacteria</taxon>
        <taxon>Lysobacterales</taxon>
        <taxon>Rhodanobacteraceae</taxon>
        <taxon>Luteibacter</taxon>
    </lineage>
</organism>
<name>A0A0G9HBW2_9GAMM</name>
<dbReference type="CDD" id="cd00229">
    <property type="entry name" value="SGNH_hydrolase"/>
    <property type="match status" value="1"/>
</dbReference>
<keyword evidence="2" id="KW-1185">Reference proteome</keyword>
<dbReference type="KEGG" id="lrz:BJI69_18195"/>
<dbReference type="PATRIC" id="fig|1440763.5.peg.1961"/>
<dbReference type="STRING" id="1440763.BJI69_18195"/>
<evidence type="ECO:0000313" key="2">
    <source>
        <dbReference type="Proteomes" id="UP000182987"/>
    </source>
</evidence>
<dbReference type="OrthoDB" id="9763981at2"/>
<evidence type="ECO:0000313" key="1">
    <source>
        <dbReference type="EMBL" id="APG05644.1"/>
    </source>
</evidence>
<protein>
    <submittedName>
        <fullName evidence="1">Uncharacterized protein</fullName>
    </submittedName>
</protein>
<dbReference type="EMBL" id="CP017480">
    <property type="protein sequence ID" value="APG05644.1"/>
    <property type="molecule type" value="Genomic_DNA"/>
</dbReference>
<dbReference type="GO" id="GO:0016788">
    <property type="term" value="F:hydrolase activity, acting on ester bonds"/>
    <property type="evidence" value="ECO:0007669"/>
    <property type="project" value="UniProtKB-ARBA"/>
</dbReference>
<dbReference type="AlphaFoldDB" id="A0A0G9HBW2"/>
<dbReference type="InterPro" id="IPR036514">
    <property type="entry name" value="SGNH_hydro_sf"/>
</dbReference>
<sequence>MIRRHDMLWVAIGLSALLCVSACVQAQSASRPEVTEWTWEVRPDQVDQKLPNVLLVGDSITRNYFPEVQQELKGRANVYLFAASTSLGDPRLDRQLKDFAALEGVTFNVVHFNNGMHGWAYSEKEYAASFPGYVATLRQIAVGAHLIWASTTPVKKASTPGPSNERIEARNAEALQVMTHESIAVDDQYGLMVRHPGFYMDDVHFKPEGSSLQGKQVVGAIEKYLK</sequence>
<accession>A0A0G9HBW2</accession>